<evidence type="ECO:0000313" key="1">
    <source>
        <dbReference type="EMBL" id="BAO04865.1"/>
    </source>
</evidence>
<dbReference type="AlphaFoldDB" id="A0A060N5N2"/>
<proteinExistence type="predicted"/>
<organism evidence="1">
    <name type="scientific">Clostridium botulinum B str. Osaka05</name>
    <dbReference type="NCBI Taxonomy" id="1407017"/>
    <lineage>
        <taxon>Bacteria</taxon>
        <taxon>Bacillati</taxon>
        <taxon>Bacillota</taxon>
        <taxon>Clostridia</taxon>
        <taxon>Eubacteriales</taxon>
        <taxon>Clostridiaceae</taxon>
        <taxon>Clostridium</taxon>
    </lineage>
</organism>
<gene>
    <name evidence="1" type="ORF">CBO05P1_146</name>
</gene>
<dbReference type="Proteomes" id="UP000054164">
    <property type="component" value="Unassembled WGS sequence"/>
</dbReference>
<sequence>MGALTEHSYFISSTKYPKADAEGYYQATDGEIIQMYDDSNRPVTINGIRIISPDEPIYISFDNSKSYALVTPNMPLVINKLSIYRIKVKNACRFYFDGLTY</sequence>
<reference evidence="1" key="1">
    <citation type="submission" date="2013-10" db="EMBL/GenBank/DDBJ databases">
        <title>Draft genome sequence of Clostridium botulinum type B strain Osaka05.</title>
        <authorList>
            <person name="Sakaguchi Y."/>
            <person name="Hosomi K."/>
            <person name="Uchiyama J."/>
            <person name="Ogura Y."/>
            <person name="Sakaguchi M."/>
            <person name="Kohda T."/>
            <person name="Mukamoto M."/>
            <person name="Misawa N."/>
            <person name="Matsuzaki S."/>
            <person name="Hayashi T."/>
            <person name="Kozaki S."/>
        </authorList>
    </citation>
    <scope>NUCLEOTIDE SEQUENCE</scope>
    <source>
        <strain evidence="1">Osaka05</strain>
    </source>
</reference>
<dbReference type="RefSeq" id="WP_030031939.1">
    <property type="nucleotide sequence ID" value="NZ_BA000058.1"/>
</dbReference>
<accession>A0A060N5N2</accession>
<dbReference type="EMBL" id="BA000058">
    <property type="protein sequence ID" value="BAO04865.1"/>
    <property type="molecule type" value="Genomic_DNA"/>
</dbReference>
<protein>
    <submittedName>
        <fullName evidence="1">Uncharacterized protein</fullName>
    </submittedName>
</protein>
<dbReference type="HOGENOM" id="CLU_2286560_0_0_9"/>
<name>A0A060N5N2_CLOBO</name>